<gene>
    <name evidence="2" type="ORF">ENW00_00105</name>
</gene>
<dbReference type="InterPro" id="IPR002109">
    <property type="entry name" value="Glutaredoxin"/>
</dbReference>
<evidence type="ECO:0000259" key="1">
    <source>
        <dbReference type="Pfam" id="PF00462"/>
    </source>
</evidence>
<dbReference type="GO" id="GO:0045454">
    <property type="term" value="P:cell redox homeostasis"/>
    <property type="evidence" value="ECO:0007669"/>
    <property type="project" value="TreeGrafter"/>
</dbReference>
<accession>A0A7C3MIJ3</accession>
<dbReference type="PANTHER" id="PTHR34386">
    <property type="entry name" value="GLUTAREDOXIN"/>
    <property type="match status" value="1"/>
</dbReference>
<name>A0A7C3MIJ3_DICTH</name>
<dbReference type="AlphaFoldDB" id="A0A7C3MIJ3"/>
<proteinExistence type="predicted"/>
<dbReference type="PROSITE" id="PS51354">
    <property type="entry name" value="GLUTAREDOXIN_2"/>
    <property type="match status" value="1"/>
</dbReference>
<dbReference type="NCBIfam" id="TIGR02196">
    <property type="entry name" value="GlrX_YruB"/>
    <property type="match status" value="1"/>
</dbReference>
<dbReference type="Pfam" id="PF00462">
    <property type="entry name" value="Glutaredoxin"/>
    <property type="match status" value="1"/>
</dbReference>
<comment type="caution">
    <text evidence="2">The sequence shown here is derived from an EMBL/GenBank/DDBJ whole genome shotgun (WGS) entry which is preliminary data.</text>
</comment>
<sequence length="81" mass="9246">MMNMPRVIVYSTSSCPWCNAAKRYLRERGIRFYDVDVSKDKKAAEEMVRKSGQMGVPVIDINGHIIVGFDRAKIDRLLGLK</sequence>
<evidence type="ECO:0000313" key="2">
    <source>
        <dbReference type="EMBL" id="HFX12555.1"/>
    </source>
</evidence>
<dbReference type="PROSITE" id="PS00195">
    <property type="entry name" value="GLUTAREDOXIN_1"/>
    <property type="match status" value="1"/>
</dbReference>
<dbReference type="InterPro" id="IPR011767">
    <property type="entry name" value="GLR_AS"/>
</dbReference>
<dbReference type="PANTHER" id="PTHR34386:SF1">
    <property type="entry name" value="GLUTAREDOXIN-LIKE PROTEIN NRDH"/>
    <property type="match status" value="1"/>
</dbReference>
<dbReference type="InterPro" id="IPR051548">
    <property type="entry name" value="Grx-like_ET"/>
</dbReference>
<dbReference type="InterPro" id="IPR036249">
    <property type="entry name" value="Thioredoxin-like_sf"/>
</dbReference>
<feature type="domain" description="Glutaredoxin" evidence="1">
    <location>
        <begin position="7"/>
        <end position="66"/>
    </location>
</feature>
<dbReference type="SUPFAM" id="SSF52833">
    <property type="entry name" value="Thioredoxin-like"/>
    <property type="match status" value="1"/>
</dbReference>
<organism evidence="2">
    <name type="scientific">Dictyoglomus thermophilum</name>
    <dbReference type="NCBI Taxonomy" id="14"/>
    <lineage>
        <taxon>Bacteria</taxon>
        <taxon>Pseudomonadati</taxon>
        <taxon>Dictyoglomota</taxon>
        <taxon>Dictyoglomia</taxon>
        <taxon>Dictyoglomales</taxon>
        <taxon>Dictyoglomaceae</taxon>
        <taxon>Dictyoglomus</taxon>
    </lineage>
</organism>
<dbReference type="Gene3D" id="3.40.30.10">
    <property type="entry name" value="Glutaredoxin"/>
    <property type="match status" value="1"/>
</dbReference>
<protein>
    <submittedName>
        <fullName evidence="2">Glutaredoxin family protein</fullName>
    </submittedName>
</protein>
<dbReference type="EMBL" id="DTIN01000004">
    <property type="protein sequence ID" value="HFX12555.1"/>
    <property type="molecule type" value="Genomic_DNA"/>
</dbReference>
<dbReference type="InterPro" id="IPR011911">
    <property type="entry name" value="GlrX_YruB"/>
</dbReference>
<reference evidence="2" key="1">
    <citation type="journal article" date="2020" name="mSystems">
        <title>Genome- and Community-Level Interaction Insights into Carbon Utilization and Element Cycling Functions of Hydrothermarchaeota in Hydrothermal Sediment.</title>
        <authorList>
            <person name="Zhou Z."/>
            <person name="Liu Y."/>
            <person name="Xu W."/>
            <person name="Pan J."/>
            <person name="Luo Z.H."/>
            <person name="Li M."/>
        </authorList>
    </citation>
    <scope>NUCLEOTIDE SEQUENCE [LARGE SCALE GENOMIC DNA]</scope>
    <source>
        <strain evidence="2">SpSt-81</strain>
    </source>
</reference>
<dbReference type="GO" id="GO:0009055">
    <property type="term" value="F:electron transfer activity"/>
    <property type="evidence" value="ECO:0007669"/>
    <property type="project" value="TreeGrafter"/>
</dbReference>
<dbReference type="CDD" id="cd02976">
    <property type="entry name" value="NrdH"/>
    <property type="match status" value="1"/>
</dbReference>